<name>A0AAD3XNS7_NEPGR</name>
<reference evidence="2" key="1">
    <citation type="submission" date="2023-05" db="EMBL/GenBank/DDBJ databases">
        <title>Nepenthes gracilis genome sequencing.</title>
        <authorList>
            <person name="Fukushima K."/>
        </authorList>
    </citation>
    <scope>NUCLEOTIDE SEQUENCE</scope>
    <source>
        <strain evidence="2">SING2019-196</strain>
    </source>
</reference>
<proteinExistence type="predicted"/>
<evidence type="ECO:0000313" key="3">
    <source>
        <dbReference type="Proteomes" id="UP001279734"/>
    </source>
</evidence>
<protein>
    <submittedName>
        <fullName evidence="2">Uncharacterized protein</fullName>
    </submittedName>
</protein>
<accession>A0AAD3XNS7</accession>
<dbReference type="Proteomes" id="UP001279734">
    <property type="component" value="Unassembled WGS sequence"/>
</dbReference>
<evidence type="ECO:0000256" key="1">
    <source>
        <dbReference type="SAM" id="MobiDB-lite"/>
    </source>
</evidence>
<dbReference type="AlphaFoldDB" id="A0AAD3XNS7"/>
<evidence type="ECO:0000313" key="2">
    <source>
        <dbReference type="EMBL" id="GMH11727.1"/>
    </source>
</evidence>
<feature type="region of interest" description="Disordered" evidence="1">
    <location>
        <begin position="34"/>
        <end position="57"/>
    </location>
</feature>
<keyword evidence="3" id="KW-1185">Reference proteome</keyword>
<sequence>MKDVSAHLHFSKKTTFRKPSLDQPLQLYLQPIQQPKLHNRWPEQPKPAWSSRTTSPTAQQHQMFLHVCSASTASAPLQEPQLQAAKPLAANSNSNRAA</sequence>
<feature type="region of interest" description="Disordered" evidence="1">
    <location>
        <begin position="78"/>
        <end position="98"/>
    </location>
</feature>
<dbReference type="EMBL" id="BSYO01000011">
    <property type="protein sequence ID" value="GMH11727.1"/>
    <property type="molecule type" value="Genomic_DNA"/>
</dbReference>
<organism evidence="2 3">
    <name type="scientific">Nepenthes gracilis</name>
    <name type="common">Slender pitcher plant</name>
    <dbReference type="NCBI Taxonomy" id="150966"/>
    <lineage>
        <taxon>Eukaryota</taxon>
        <taxon>Viridiplantae</taxon>
        <taxon>Streptophyta</taxon>
        <taxon>Embryophyta</taxon>
        <taxon>Tracheophyta</taxon>
        <taxon>Spermatophyta</taxon>
        <taxon>Magnoliopsida</taxon>
        <taxon>eudicotyledons</taxon>
        <taxon>Gunneridae</taxon>
        <taxon>Pentapetalae</taxon>
        <taxon>Caryophyllales</taxon>
        <taxon>Nepenthaceae</taxon>
        <taxon>Nepenthes</taxon>
    </lineage>
</organism>
<comment type="caution">
    <text evidence="2">The sequence shown here is derived from an EMBL/GenBank/DDBJ whole genome shotgun (WGS) entry which is preliminary data.</text>
</comment>
<gene>
    <name evidence="2" type="ORF">Nepgr_013568</name>
</gene>